<name>Q9KBW1_HALH5</name>
<dbReference type="HOGENOM" id="CLU_3265696_0_0_9"/>
<keyword evidence="2" id="KW-1185">Reference proteome</keyword>
<dbReference type="EMBL" id="BA000004">
    <property type="protein sequence ID" value="BAB05532.1"/>
    <property type="molecule type" value="Genomic_DNA"/>
</dbReference>
<protein>
    <submittedName>
        <fullName evidence="1">BH1813 protein</fullName>
    </submittedName>
</protein>
<dbReference type="AlphaFoldDB" id="Q9KBW1"/>
<organism evidence="1 2">
    <name type="scientific">Halalkalibacterium halodurans (strain ATCC BAA-125 / DSM 18197 / FERM 7344 / JCM 9153 / C-125)</name>
    <name type="common">Bacillus halodurans</name>
    <dbReference type="NCBI Taxonomy" id="272558"/>
    <lineage>
        <taxon>Bacteria</taxon>
        <taxon>Bacillati</taxon>
        <taxon>Bacillota</taxon>
        <taxon>Bacilli</taxon>
        <taxon>Bacillales</taxon>
        <taxon>Bacillaceae</taxon>
        <taxon>Halalkalibacterium (ex Joshi et al. 2022)</taxon>
    </lineage>
</organism>
<dbReference type="KEGG" id="bha:BH1813"/>
<dbReference type="Proteomes" id="UP000001258">
    <property type="component" value="Chromosome"/>
</dbReference>
<dbReference type="RefSeq" id="WP_010897974.1">
    <property type="nucleotide sequence ID" value="NC_002570.2"/>
</dbReference>
<sequence>MKMVKGLFVATLVLGVFTIGSFDAVSQDVITSLGNNLPYMH</sequence>
<evidence type="ECO:0000313" key="1">
    <source>
        <dbReference type="EMBL" id="BAB05532.1"/>
    </source>
</evidence>
<proteinExistence type="predicted"/>
<evidence type="ECO:0000313" key="2">
    <source>
        <dbReference type="Proteomes" id="UP000001258"/>
    </source>
</evidence>
<accession>Q9KBW1</accession>
<dbReference type="PIR" id="E83876">
    <property type="entry name" value="E83876"/>
</dbReference>
<gene>
    <name evidence="1" type="ordered locus">BH1813</name>
</gene>
<reference evidence="1 2" key="1">
    <citation type="journal article" date="2000" name="Nucleic Acids Res.">
        <title>Complete genome sequence of the alkaliphilic bacterium Bacillus halodurans and genomic sequence comparison with Bacillus subtilis.</title>
        <authorList>
            <person name="Takami H."/>
            <person name="Nakasone K."/>
            <person name="Takaki Y."/>
            <person name="Maeno G."/>
            <person name="Sasaki R."/>
            <person name="Masui N."/>
            <person name="Fuji F."/>
            <person name="Hirama C."/>
            <person name="Nakamura Y."/>
            <person name="Ogasawara N."/>
            <person name="Kuhara S."/>
            <person name="Horikoshi K."/>
        </authorList>
    </citation>
    <scope>NUCLEOTIDE SEQUENCE [LARGE SCALE GENOMIC DNA]</scope>
    <source>
        <strain evidence="2">ATCC BAA-125 / DSM 18197 / FERM 7344 / JCM 9153 / C-125</strain>
    </source>
</reference>